<keyword evidence="2" id="KW-0472">Membrane</keyword>
<reference evidence="4" key="1">
    <citation type="submission" date="2022-11" db="UniProtKB">
        <authorList>
            <consortium name="WormBaseParasite"/>
        </authorList>
    </citation>
    <scope>IDENTIFICATION</scope>
</reference>
<feature type="compositionally biased region" description="Low complexity" evidence="1">
    <location>
        <begin position="216"/>
        <end position="226"/>
    </location>
</feature>
<keyword evidence="3" id="KW-1185">Reference proteome</keyword>
<proteinExistence type="predicted"/>
<evidence type="ECO:0000313" key="3">
    <source>
        <dbReference type="Proteomes" id="UP000887578"/>
    </source>
</evidence>
<feature type="compositionally biased region" description="Low complexity" evidence="1">
    <location>
        <begin position="275"/>
        <end position="288"/>
    </location>
</feature>
<feature type="transmembrane region" description="Helical" evidence="2">
    <location>
        <begin position="57"/>
        <end position="78"/>
    </location>
</feature>
<keyword evidence="2" id="KW-0812">Transmembrane</keyword>
<organism evidence="3 4">
    <name type="scientific">Panagrolaimus davidi</name>
    <dbReference type="NCBI Taxonomy" id="227884"/>
    <lineage>
        <taxon>Eukaryota</taxon>
        <taxon>Metazoa</taxon>
        <taxon>Ecdysozoa</taxon>
        <taxon>Nematoda</taxon>
        <taxon>Chromadorea</taxon>
        <taxon>Rhabditida</taxon>
        <taxon>Tylenchina</taxon>
        <taxon>Panagrolaimomorpha</taxon>
        <taxon>Panagrolaimoidea</taxon>
        <taxon>Panagrolaimidae</taxon>
        <taxon>Panagrolaimus</taxon>
    </lineage>
</organism>
<name>A0A914PV02_9BILA</name>
<evidence type="ECO:0000313" key="4">
    <source>
        <dbReference type="WBParaSite" id="PDA_v2.g22575.t1"/>
    </source>
</evidence>
<keyword evidence="2" id="KW-1133">Transmembrane helix</keyword>
<evidence type="ECO:0000256" key="2">
    <source>
        <dbReference type="SAM" id="Phobius"/>
    </source>
</evidence>
<feature type="transmembrane region" description="Helical" evidence="2">
    <location>
        <begin position="123"/>
        <end position="147"/>
    </location>
</feature>
<dbReference type="WBParaSite" id="PDA_v2.g22575.t1">
    <property type="protein sequence ID" value="PDA_v2.g22575.t1"/>
    <property type="gene ID" value="PDA_v2.g22575"/>
</dbReference>
<feature type="region of interest" description="Disordered" evidence="1">
    <location>
        <begin position="153"/>
        <end position="198"/>
    </location>
</feature>
<dbReference type="AlphaFoldDB" id="A0A914PV02"/>
<sequence length="288" mass="31895">MDNCESKNESAQAHCKYFEETVYFVAEFAVNILLFVAAFIYTLSFIIILCSAKETCILPFLCFGSTLCIIAGISIFWVCYKEVYMNLNDTITESQRVGMKELGFNVHDDYASIQLPWKITFGIGFYLVIGAAALSIFTMLLSINLALISPEKKKPASTPESQQQQPPTVRPPSQQQQPSRQCPQQEGHHQLQSYPPQSSAPLNCPYQQGYSVQHYPTQTTPIYQPPKSLQPAQSTPICPLTPQHIGFAPQAPYIPPHQHQQIYMASCTSQPPQPAAASASSSVPSISV</sequence>
<evidence type="ECO:0000256" key="1">
    <source>
        <dbReference type="SAM" id="MobiDB-lite"/>
    </source>
</evidence>
<feature type="region of interest" description="Disordered" evidence="1">
    <location>
        <begin position="267"/>
        <end position="288"/>
    </location>
</feature>
<protein>
    <submittedName>
        <fullName evidence="4">Uncharacterized protein</fullName>
    </submittedName>
</protein>
<feature type="region of interest" description="Disordered" evidence="1">
    <location>
        <begin position="216"/>
        <end position="237"/>
    </location>
</feature>
<feature type="transmembrane region" description="Helical" evidence="2">
    <location>
        <begin position="28"/>
        <end position="50"/>
    </location>
</feature>
<dbReference type="Proteomes" id="UP000887578">
    <property type="component" value="Unplaced"/>
</dbReference>
<accession>A0A914PV02</accession>
<feature type="compositionally biased region" description="Low complexity" evidence="1">
    <location>
        <begin position="156"/>
        <end position="185"/>
    </location>
</feature>